<dbReference type="EC" id="5.4.99.27" evidence="4"/>
<dbReference type="PANTHER" id="PTHR47811:SF1">
    <property type="entry name" value="TRNA PSEUDOURIDINE SYNTHASE D"/>
    <property type="match status" value="1"/>
</dbReference>
<protein>
    <recommendedName>
        <fullName evidence="4">tRNA pseudouridine synthase D</fullName>
        <ecNumber evidence="4">5.4.99.27</ecNumber>
    </recommendedName>
    <alternativeName>
        <fullName evidence="4">tRNA pseudouridine(13) synthase</fullName>
    </alternativeName>
    <alternativeName>
        <fullName evidence="4">tRNA pseudouridylate synthase D</fullName>
    </alternativeName>
    <alternativeName>
        <fullName evidence="4">tRNA-uridine isomerase D</fullName>
    </alternativeName>
</protein>
<keyword evidence="3 4" id="KW-0413">Isomerase</keyword>
<evidence type="ECO:0000256" key="2">
    <source>
        <dbReference type="ARBA" id="ARBA00022694"/>
    </source>
</evidence>
<comment type="caution">
    <text evidence="6">The sequence shown here is derived from an EMBL/GenBank/DDBJ whole genome shotgun (WGS) entry which is preliminary data.</text>
</comment>
<evidence type="ECO:0000313" key="7">
    <source>
        <dbReference type="Proteomes" id="UP001173801"/>
    </source>
</evidence>
<comment type="catalytic activity">
    <reaction evidence="4">
        <text>uridine(13) in tRNA = pseudouridine(13) in tRNA</text>
        <dbReference type="Rhea" id="RHEA:42540"/>
        <dbReference type="Rhea" id="RHEA-COMP:10105"/>
        <dbReference type="Rhea" id="RHEA-COMP:10106"/>
        <dbReference type="ChEBI" id="CHEBI:65314"/>
        <dbReference type="ChEBI" id="CHEBI:65315"/>
        <dbReference type="EC" id="5.4.99.27"/>
    </reaction>
</comment>
<comment type="function">
    <text evidence="4">Responsible for synthesis of pseudouridine from uracil-13 in transfer RNAs.</text>
</comment>
<organism evidence="6 7">
    <name type="scientific">Campylobacter gastrosuis</name>
    <dbReference type="NCBI Taxonomy" id="2974576"/>
    <lineage>
        <taxon>Bacteria</taxon>
        <taxon>Pseudomonadati</taxon>
        <taxon>Campylobacterota</taxon>
        <taxon>Epsilonproteobacteria</taxon>
        <taxon>Campylobacterales</taxon>
        <taxon>Campylobacteraceae</taxon>
        <taxon>Campylobacter</taxon>
    </lineage>
</organism>
<sequence>MKPMQNHTTFKPLLPLTHTPINAHFSKNSDDFVVREIPLYEPSGEGEHLMILIQKKDLTTQEALSILSEFSGVKIRDFGYAGLKDKQGLTTQFITMPRKFEQNLANFRHEKLKILSTNYHNNKLKIGHLKSNSFFIRLKKVMPSEAKKLEQALLNIDKQGFANYFGYQRFGKYGDNATSGLEILKHGTLNGKRLKNPKLSDFLISAYQSELFNRYLSKRVEISRFSDDFSQKELCEIYKFDTQMAKNLKSQKQFFKLILGEVLGHYPFGKCFLCEDLGAEIERFLRRDITSCGLIVGDRAYASSGVAYDLEREIYAQAFEFSKKMSGSRRFAWSYLSDLAYKYDEKNAHFTMSFVLNKGSYATVVLEQILNKNIFDE</sequence>
<dbReference type="InterPro" id="IPR042214">
    <property type="entry name" value="TruD_catalytic"/>
</dbReference>
<evidence type="ECO:0000256" key="4">
    <source>
        <dbReference type="HAMAP-Rule" id="MF_01082"/>
    </source>
</evidence>
<dbReference type="PANTHER" id="PTHR47811">
    <property type="entry name" value="TRNA PSEUDOURIDINE SYNTHASE D"/>
    <property type="match status" value="1"/>
</dbReference>
<dbReference type="GO" id="GO:0160150">
    <property type="term" value="F:tRNA pseudouridine(13) synthase activity"/>
    <property type="evidence" value="ECO:0007669"/>
    <property type="project" value="UniProtKB-EC"/>
</dbReference>
<accession>A0ABT7HS37</accession>
<gene>
    <name evidence="4 6" type="primary">truD</name>
    <name evidence="6" type="ORF">NYG85_10155</name>
</gene>
<dbReference type="CDD" id="cd02575">
    <property type="entry name" value="PseudoU_synth_EcTruD"/>
    <property type="match status" value="1"/>
</dbReference>
<keyword evidence="7" id="KW-1185">Reference proteome</keyword>
<dbReference type="Proteomes" id="UP001173801">
    <property type="component" value="Unassembled WGS sequence"/>
</dbReference>
<dbReference type="EMBL" id="JANURM010000019">
    <property type="protein sequence ID" value="MDL0089722.1"/>
    <property type="molecule type" value="Genomic_DNA"/>
</dbReference>
<dbReference type="PROSITE" id="PS01268">
    <property type="entry name" value="UPF0024"/>
    <property type="match status" value="1"/>
</dbReference>
<dbReference type="InterPro" id="IPR011760">
    <property type="entry name" value="PsdUridine_synth_TruD_insert"/>
</dbReference>
<proteinExistence type="inferred from homology"/>
<dbReference type="NCBIfam" id="NF002154">
    <property type="entry name" value="PRK00984.1-3"/>
    <property type="match status" value="1"/>
</dbReference>
<evidence type="ECO:0000256" key="3">
    <source>
        <dbReference type="ARBA" id="ARBA00023235"/>
    </source>
</evidence>
<evidence type="ECO:0000259" key="5">
    <source>
        <dbReference type="PROSITE" id="PS50984"/>
    </source>
</evidence>
<dbReference type="HAMAP" id="MF_01082">
    <property type="entry name" value="TruD"/>
    <property type="match status" value="1"/>
</dbReference>
<reference evidence="6" key="2">
    <citation type="journal article" date="2023" name="Microorganisms">
        <title>Isolation and Genomic Characteristics of Cat-Borne Campylobacter felis sp. nov. and Sheep-Borne Campylobacter ovis sp. nov.</title>
        <authorList>
            <person name="Wang H."/>
            <person name="Li Y."/>
            <person name="Gu Y."/>
            <person name="Zhou G."/>
            <person name="Chen X."/>
            <person name="Zhang X."/>
            <person name="Shao Z."/>
            <person name="Zhang J."/>
            <person name="Zhang M."/>
        </authorList>
    </citation>
    <scope>NUCLEOTIDE SEQUENCE</scope>
    <source>
        <strain evidence="6">PS10</strain>
    </source>
</reference>
<dbReference type="Pfam" id="PF01142">
    <property type="entry name" value="TruD"/>
    <property type="match status" value="2"/>
</dbReference>
<evidence type="ECO:0000313" key="6">
    <source>
        <dbReference type="EMBL" id="MDL0089722.1"/>
    </source>
</evidence>
<dbReference type="PROSITE" id="PS50984">
    <property type="entry name" value="TRUD"/>
    <property type="match status" value="1"/>
</dbReference>
<dbReference type="Gene3D" id="3.30.2350.20">
    <property type="entry name" value="TruD, catalytic domain"/>
    <property type="match status" value="1"/>
</dbReference>
<keyword evidence="2 4" id="KW-0819">tRNA processing</keyword>
<feature type="active site" description="Nucleophile" evidence="4">
    <location>
        <position position="85"/>
    </location>
</feature>
<dbReference type="InterPro" id="IPR050170">
    <property type="entry name" value="TruD_pseudoU_synthase"/>
</dbReference>
<dbReference type="SUPFAM" id="SSF55120">
    <property type="entry name" value="Pseudouridine synthase"/>
    <property type="match status" value="1"/>
</dbReference>
<dbReference type="InterPro" id="IPR020103">
    <property type="entry name" value="PsdUridine_synth_cat_dom_sf"/>
</dbReference>
<dbReference type="InterPro" id="IPR001656">
    <property type="entry name" value="PsdUridine_synth_TruD"/>
</dbReference>
<dbReference type="InterPro" id="IPR020119">
    <property type="entry name" value="PsdUridine_synth_TruD_CS"/>
</dbReference>
<feature type="domain" description="TRUD" evidence="5">
    <location>
        <begin position="160"/>
        <end position="334"/>
    </location>
</feature>
<name>A0ABT7HS37_9BACT</name>
<evidence type="ECO:0000256" key="1">
    <source>
        <dbReference type="ARBA" id="ARBA00007953"/>
    </source>
</evidence>
<comment type="similarity">
    <text evidence="1 4">Belongs to the pseudouridine synthase TruD family.</text>
</comment>
<reference evidence="6" key="1">
    <citation type="submission" date="2022-08" db="EMBL/GenBank/DDBJ databases">
        <authorList>
            <person name="Wang H."/>
        </authorList>
    </citation>
    <scope>NUCLEOTIDE SEQUENCE</scope>
    <source>
        <strain evidence="6">PS10</strain>
    </source>
</reference>